<dbReference type="Pfam" id="PF04364">
    <property type="entry name" value="DNA_pol3_chi"/>
    <property type="match status" value="1"/>
</dbReference>
<reference evidence="1 2" key="1">
    <citation type="submission" date="2019-01" db="EMBL/GenBank/DDBJ databases">
        <title>Zoogloea oleivorans genome sequencing and assembly.</title>
        <authorList>
            <person name="Tancsics A."/>
            <person name="Farkas M."/>
            <person name="Kriszt B."/>
            <person name="Maroti G."/>
            <person name="Horvath B."/>
        </authorList>
    </citation>
    <scope>NUCLEOTIDE SEQUENCE [LARGE SCALE GENOMIC DNA]</scope>
    <source>
        <strain evidence="1 2">Buc</strain>
    </source>
</reference>
<dbReference type="EMBL" id="SDKK01000016">
    <property type="protein sequence ID" value="TYC54790.1"/>
    <property type="molecule type" value="Genomic_DNA"/>
</dbReference>
<dbReference type="GO" id="GO:0003677">
    <property type="term" value="F:DNA binding"/>
    <property type="evidence" value="ECO:0007669"/>
    <property type="project" value="InterPro"/>
</dbReference>
<dbReference type="SUPFAM" id="SSF102400">
    <property type="entry name" value="DNA polymerase III chi subunit"/>
    <property type="match status" value="1"/>
</dbReference>
<evidence type="ECO:0000313" key="1">
    <source>
        <dbReference type="EMBL" id="TYC54790.1"/>
    </source>
</evidence>
<dbReference type="Gene3D" id="3.40.50.10110">
    <property type="entry name" value="DNA polymerase III subunit chi"/>
    <property type="match status" value="1"/>
</dbReference>
<protein>
    <submittedName>
        <fullName evidence="1">DNA polymerase III subunit chi</fullName>
    </submittedName>
</protein>
<gene>
    <name evidence="1" type="ORF">ETQ85_16630</name>
</gene>
<dbReference type="RefSeq" id="WP_148580208.1">
    <property type="nucleotide sequence ID" value="NZ_JAVEUW010000023.1"/>
</dbReference>
<dbReference type="AlphaFoldDB" id="A0A6C2CKG1"/>
<sequence length="143" mass="15407">MTEIRFYHNAPDRLRVACVLAAKASGGGHKVSVFAPDGGVARHFDQMLWSYQPLAFVPHVAAGSTLAAETPVVIGSTLAALPHHDVLINLGETLPAGFERFQLVLEIVGPTDPERQAARGRYRSYKDGGYTLSAHDLAQRSGE</sequence>
<evidence type="ECO:0000313" key="2">
    <source>
        <dbReference type="Proteomes" id="UP000389128"/>
    </source>
</evidence>
<dbReference type="GO" id="GO:0032298">
    <property type="term" value="P:positive regulation of DNA-templated DNA replication initiation"/>
    <property type="evidence" value="ECO:0007669"/>
    <property type="project" value="TreeGrafter"/>
</dbReference>
<dbReference type="GO" id="GO:0003887">
    <property type="term" value="F:DNA-directed DNA polymerase activity"/>
    <property type="evidence" value="ECO:0007669"/>
    <property type="project" value="InterPro"/>
</dbReference>
<keyword evidence="2" id="KW-1185">Reference proteome</keyword>
<dbReference type="GO" id="GO:0006260">
    <property type="term" value="P:DNA replication"/>
    <property type="evidence" value="ECO:0007669"/>
    <property type="project" value="InterPro"/>
</dbReference>
<dbReference type="InterPro" id="IPR007459">
    <property type="entry name" value="DNA_pol3_chi"/>
</dbReference>
<dbReference type="PANTHER" id="PTHR38767:SF1">
    <property type="entry name" value="DNA POLYMERASE III SUBUNIT CHI"/>
    <property type="match status" value="1"/>
</dbReference>
<accession>A0A6C2CKG1</accession>
<dbReference type="Proteomes" id="UP000389128">
    <property type="component" value="Unassembled WGS sequence"/>
</dbReference>
<proteinExistence type="predicted"/>
<dbReference type="InterPro" id="IPR036768">
    <property type="entry name" value="PolIII_chi_sf"/>
</dbReference>
<name>A0A6C2CKG1_9RHOO</name>
<dbReference type="OrthoDB" id="5297568at2"/>
<comment type="caution">
    <text evidence="1">The sequence shown here is derived from an EMBL/GenBank/DDBJ whole genome shotgun (WGS) entry which is preliminary data.</text>
</comment>
<dbReference type="PANTHER" id="PTHR38767">
    <property type="entry name" value="DNA POLYMERASE III SUBUNIT CHI"/>
    <property type="match status" value="1"/>
</dbReference>
<organism evidence="1 2">
    <name type="scientific">Zoogloea oleivorans</name>
    <dbReference type="NCBI Taxonomy" id="1552750"/>
    <lineage>
        <taxon>Bacteria</taxon>
        <taxon>Pseudomonadati</taxon>
        <taxon>Pseudomonadota</taxon>
        <taxon>Betaproteobacteria</taxon>
        <taxon>Rhodocyclales</taxon>
        <taxon>Zoogloeaceae</taxon>
        <taxon>Zoogloea</taxon>
    </lineage>
</organism>